<gene>
    <name evidence="2" type="ORF">F5050DRAFT_1700512</name>
</gene>
<dbReference type="Proteomes" id="UP001163828">
    <property type="component" value="Unassembled WGS sequence"/>
</dbReference>
<organism evidence="2 3">
    <name type="scientific">Lentinula boryana</name>
    <dbReference type="NCBI Taxonomy" id="40481"/>
    <lineage>
        <taxon>Eukaryota</taxon>
        <taxon>Fungi</taxon>
        <taxon>Dikarya</taxon>
        <taxon>Basidiomycota</taxon>
        <taxon>Agaricomycotina</taxon>
        <taxon>Agaricomycetes</taxon>
        <taxon>Agaricomycetidae</taxon>
        <taxon>Agaricales</taxon>
        <taxon>Marasmiineae</taxon>
        <taxon>Omphalotaceae</taxon>
        <taxon>Lentinula</taxon>
    </lineage>
</organism>
<keyword evidence="3" id="KW-1185">Reference proteome</keyword>
<evidence type="ECO:0000313" key="2">
    <source>
        <dbReference type="EMBL" id="KAJ3991535.1"/>
    </source>
</evidence>
<feature type="region of interest" description="Disordered" evidence="1">
    <location>
        <begin position="78"/>
        <end position="103"/>
    </location>
</feature>
<sequence length="313" mass="35846">MAERIEIDPSKIPCPDFASAAYGFIRKALVADPDTPDVNTDEEAAQKLRNQWETENNALKTQFQTQIQADEQLAEDNRRLAQEDKEQAEQEQQQRELEVAKEREKKRTPLYDFNSGVGITSIPQHLHPYAEKKISQRKFVELWYFTPEASQEAKEHRSTVDTNRLELAADDVEQKGATAFTLLSTHSTRPSNNVVPDAKLAWSQIQLAKTPFIECLRPTGNYPDKYIAMFASFYTNMEMHNELRKPEGARVMALYHAEMRRAWYLAVDHGEPFDLSVFSEMVLQECNRPWDGYGIGALRLQIAVSLVDLVHSV</sequence>
<proteinExistence type="predicted"/>
<protein>
    <submittedName>
        <fullName evidence="2">Uncharacterized protein</fullName>
    </submittedName>
</protein>
<evidence type="ECO:0000256" key="1">
    <source>
        <dbReference type="SAM" id="MobiDB-lite"/>
    </source>
</evidence>
<accession>A0ABQ8PYN6</accession>
<comment type="caution">
    <text evidence="2">The sequence shown here is derived from an EMBL/GenBank/DDBJ whole genome shotgun (WGS) entry which is preliminary data.</text>
</comment>
<name>A0ABQ8PYN6_9AGAR</name>
<evidence type="ECO:0000313" key="3">
    <source>
        <dbReference type="Proteomes" id="UP001163828"/>
    </source>
</evidence>
<dbReference type="EMBL" id="MU791008">
    <property type="protein sequence ID" value="KAJ3991535.1"/>
    <property type="molecule type" value="Genomic_DNA"/>
</dbReference>
<reference evidence="2" key="1">
    <citation type="submission" date="2022-08" db="EMBL/GenBank/DDBJ databases">
        <authorList>
            <consortium name="DOE Joint Genome Institute"/>
            <person name="Min B."/>
            <person name="Riley R."/>
            <person name="Sierra-Patev S."/>
            <person name="Naranjo-Ortiz M."/>
            <person name="Looney B."/>
            <person name="Konkel Z."/>
            <person name="Slot J.C."/>
            <person name="Sakamoto Y."/>
            <person name="Steenwyk J.L."/>
            <person name="Rokas A."/>
            <person name="Carro J."/>
            <person name="Camarero S."/>
            <person name="Ferreira P."/>
            <person name="Molpeceres G."/>
            <person name="Ruiz-Duenas F.J."/>
            <person name="Serrano A."/>
            <person name="Henrissat B."/>
            <person name="Drula E."/>
            <person name="Hughes K.W."/>
            <person name="Mata J.L."/>
            <person name="Ishikawa N.K."/>
            <person name="Vargas-Isla R."/>
            <person name="Ushijima S."/>
            <person name="Smith C.A."/>
            <person name="Ahrendt S."/>
            <person name="Andreopoulos W."/>
            <person name="He G."/>
            <person name="Labutti K."/>
            <person name="Lipzen A."/>
            <person name="Ng V."/>
            <person name="Sandor L."/>
            <person name="Barry K."/>
            <person name="Martinez A.T."/>
            <person name="Xiao Y."/>
            <person name="Gibbons J.G."/>
            <person name="Terashima K."/>
            <person name="Hibbett D.S."/>
            <person name="Grigoriev I.V."/>
        </authorList>
    </citation>
    <scope>NUCLEOTIDE SEQUENCE</scope>
    <source>
        <strain evidence="2">TFB10827</strain>
    </source>
</reference>